<feature type="region of interest" description="Disordered" evidence="1">
    <location>
        <begin position="262"/>
        <end position="305"/>
    </location>
</feature>
<feature type="region of interest" description="Disordered" evidence="1">
    <location>
        <begin position="351"/>
        <end position="458"/>
    </location>
</feature>
<comment type="caution">
    <text evidence="2">The sequence shown here is derived from an EMBL/GenBank/DDBJ whole genome shotgun (WGS) entry which is preliminary data.</text>
</comment>
<sequence>MLISVPFEMQENIICQMEKDNRWEKKCSFQASKSSDNGEKKYYKKSGWSALSHCSCHFLKPELAFFGGSATSLPDKVLFNGMFFRFESILEGLFGPGLLKDLSLFKDCEPEGVSDWSFDENCLFCCLRREKVKEHLVSLDEPASEAGQEALLRQEQAKIIRFERQAEEFLNAVFYRKDSPRVSDPNIPLVAREIMQRMIRQFAAEYTSKNTQDSSQPNSTKNQSLLKASLVASSPTAATAQNPVLSKLLMADQDSPLDLTVRKSQSEPSEQDGVLDLSTKKSPCAGSTSLSHSPGCSSTPGNGEDAAEALAIDSNNQPKSPLEKFMVRLCTHHQKQFIRVLNDIYTEVQPDSEGQQLSESESMEASTCGSGCSQRSTENQDKGATCTESKPPSSSDPGQSGSDGLLHVMGQGPKQPVELKSLDRAESSSPALRRDLSELPITRLRSASPKDSSTQGYLSTLNSSSLNFHLAAKSLEGQQAAGHEQEAGVRKCEDNKEQLAGKTLVEGYISVKVANVNSSEDSLDSCLGPQKSSFRALPEESWDPGFAVTPPRRADKENTLQCSSKVSLHQDLDTKEQDARPKQENHLHAVAKGKAGCPLLPADKGPLDKSKEGWLPTGNMPTAHRTPSGHPRAKAATLRSTRKSKKASGLRINDYDNQCDVVYISQPITECHFESQRSVSSRKTARKSTRGYYFNGECCELPTVRTLVKSSRGEELALRTETLVSTKPPLVLSVGGSAGAGREGEKRVSLRLLAKGAPTGRETRERAEVGTVQPRDTRTLRSREAAMVVPFFSLSAPPSPQKEDSSTSLLPPGSPPAEAGSTRRGGTVPEEGGSSLGSSRDSSSSGQAADIAALPISEAPSEEEGCPGCDVQTDLDLPTSPEPKSSSHTPAPADMAVLAPDGAGDPVQPTGVGDTEPCGPCPAEPSPCSPDQQAPDEPPATTDGESPPEPPATLQCMDVNKSIDAEPEAELLGVAGEQEEAVPASTALPEISEGETVQNSSPAGEKEPVEGEMPPGHHSSDTAGKDSTSSKDSLDKKRKKGRRVLMASDRRLRSQQSQSPAEGNAEDARSSSSVQLPCLQIKFSKTSGAKRFKREVQLDGAASVHFPNDCFPNVLLKSSKGPDTSRAPESIAEQQPGKEDGIATRQTHKSILAEETAAEGENSSKDDPPANGSQSQLGEMLEICIKADSEKPSILLPLETGVPANDAEQVDVKPANGSAKDEKSSDMGKLENSEPVANSPPCPSSRGGSKHVPAKAAKHKKVALQFYNLRHAPAPVDTAKKSTQGKESMQAIPKLRDEYSSGKDNSPALEDMDMADSKPKFMEWCAEEDTQELIAEFNAQYMKVQKGWIQLEKEVQPAPKVKNKADKLKEIWKSKKRTRKSRGSLEVQKLSPVQMLFMKAFKLSDICQWFMETTETRSLVIVKKLNTRLPGEIPPIKVPMQKYSSSSLYPSSLQAERLKKHLKKFAATTPARNNLKNQKLWAKIRENADKVEAEEATAPSQMSPADASTEDLSEDKHIQPAPSLPTQASTRILRKYSNLRGKLRAQHRLVKAEKKSDGPGDHPPLESKQNRKSVCINPLMSPKLALQIKADAFPAKSPSVDGMGKGRKGKGRSQEDPSPKADLQLSRKKKMLKESGSTQERSGSSTKDKLPAKKASKIKHSEVSTKAPATRKQAVMERNNKLSRKMSLKEKRAPKRQLEKLRLPTRKGKENTSKRAVLALSHDELATSPKQKPLGESSTRSQKMANKKPSGGKTLTRSMKKMQESNGSQGKRKLRAKVDCSHSKRSRLDPK</sequence>
<protein>
    <recommendedName>
        <fullName evidence="4">Ligand-dependent corepressor</fullName>
    </recommendedName>
</protein>
<feature type="compositionally biased region" description="Basic and acidic residues" evidence="1">
    <location>
        <begin position="775"/>
        <end position="784"/>
    </location>
</feature>
<dbReference type="PANTHER" id="PTHR14931:SF2">
    <property type="entry name" value="LIGAND DEPENDENT NUCLEAR RECEPTOR COREPRESSOR"/>
    <property type="match status" value="1"/>
</dbReference>
<accession>A0A1V4KIT2</accession>
<evidence type="ECO:0008006" key="4">
    <source>
        <dbReference type="Google" id="ProtNLM"/>
    </source>
</evidence>
<evidence type="ECO:0000256" key="1">
    <source>
        <dbReference type="SAM" id="MobiDB-lite"/>
    </source>
</evidence>
<feature type="region of interest" description="Disordered" evidence="1">
    <location>
        <begin position="735"/>
        <end position="1079"/>
    </location>
</feature>
<feature type="compositionally biased region" description="Polar residues" evidence="1">
    <location>
        <begin position="285"/>
        <end position="301"/>
    </location>
</feature>
<feature type="compositionally biased region" description="Basic residues" evidence="1">
    <location>
        <begin position="1248"/>
        <end position="1257"/>
    </location>
</feature>
<feature type="region of interest" description="Disordered" evidence="1">
    <location>
        <begin position="620"/>
        <end position="649"/>
    </location>
</feature>
<feature type="compositionally biased region" description="Basic and acidic residues" evidence="1">
    <location>
        <begin position="1018"/>
        <end position="1035"/>
    </location>
</feature>
<feature type="region of interest" description="Disordered" evidence="1">
    <location>
        <begin position="1101"/>
        <end position="1183"/>
    </location>
</feature>
<evidence type="ECO:0000313" key="2">
    <source>
        <dbReference type="EMBL" id="OPJ84315.1"/>
    </source>
</evidence>
<dbReference type="OrthoDB" id="10028342at2759"/>
<feature type="region of interest" description="Disordered" evidence="1">
    <location>
        <begin position="1196"/>
        <end position="1257"/>
    </location>
</feature>
<keyword evidence="3" id="KW-1185">Reference proteome</keyword>
<feature type="compositionally biased region" description="Polar residues" evidence="1">
    <location>
        <begin position="449"/>
        <end position="458"/>
    </location>
</feature>
<feature type="compositionally biased region" description="Low complexity" evidence="1">
    <location>
        <begin position="832"/>
        <end position="846"/>
    </location>
</feature>
<dbReference type="EMBL" id="LSYS01003057">
    <property type="protein sequence ID" value="OPJ84315.1"/>
    <property type="molecule type" value="Genomic_DNA"/>
</dbReference>
<feature type="compositionally biased region" description="Polar residues" evidence="1">
    <location>
        <begin position="352"/>
        <end position="377"/>
    </location>
</feature>
<dbReference type="Pfam" id="PF15090">
    <property type="entry name" value="DUF4553"/>
    <property type="match status" value="1"/>
</dbReference>
<feature type="compositionally biased region" description="Basic and acidic residues" evidence="1">
    <location>
        <begin position="420"/>
        <end position="437"/>
    </location>
</feature>
<gene>
    <name evidence="2" type="ORF">AV530_015765</name>
</gene>
<dbReference type="Proteomes" id="UP000190648">
    <property type="component" value="Unassembled WGS sequence"/>
</dbReference>
<feature type="compositionally biased region" description="Basic and acidic residues" evidence="1">
    <location>
        <begin position="1687"/>
        <end position="1713"/>
    </location>
</feature>
<feature type="compositionally biased region" description="Low complexity" evidence="1">
    <location>
        <begin position="389"/>
        <end position="404"/>
    </location>
</feature>
<feature type="compositionally biased region" description="Polar residues" evidence="1">
    <location>
        <begin position="1635"/>
        <end position="1645"/>
    </location>
</feature>
<feature type="compositionally biased region" description="Basic and acidic residues" evidence="1">
    <location>
        <begin position="1776"/>
        <end position="1791"/>
    </location>
</feature>
<feature type="compositionally biased region" description="Basic and acidic residues" evidence="1">
    <location>
        <begin position="1550"/>
        <end position="1569"/>
    </location>
</feature>
<name>A0A1V4KIT2_PATFA</name>
<feature type="region of interest" description="Disordered" evidence="1">
    <location>
        <begin position="1490"/>
        <end position="1530"/>
    </location>
</feature>
<feature type="compositionally biased region" description="Basic and acidic residues" evidence="1">
    <location>
        <begin position="1219"/>
        <end position="1232"/>
    </location>
</feature>
<feature type="region of interest" description="Disordered" evidence="1">
    <location>
        <begin position="1550"/>
        <end position="1573"/>
    </location>
</feature>
<feature type="compositionally biased region" description="Pro residues" evidence="1">
    <location>
        <begin position="919"/>
        <end position="928"/>
    </location>
</feature>
<dbReference type="STRING" id="372326.A0A1V4KIT2"/>
<feature type="region of interest" description="Disordered" evidence="1">
    <location>
        <begin position="1594"/>
        <end position="1791"/>
    </location>
</feature>
<proteinExistence type="predicted"/>
<organism evidence="2 3">
    <name type="scientific">Patagioenas fasciata monilis</name>
    <dbReference type="NCBI Taxonomy" id="372326"/>
    <lineage>
        <taxon>Eukaryota</taxon>
        <taxon>Metazoa</taxon>
        <taxon>Chordata</taxon>
        <taxon>Craniata</taxon>
        <taxon>Vertebrata</taxon>
        <taxon>Euteleostomi</taxon>
        <taxon>Archelosauria</taxon>
        <taxon>Archosauria</taxon>
        <taxon>Dinosauria</taxon>
        <taxon>Saurischia</taxon>
        <taxon>Theropoda</taxon>
        <taxon>Coelurosauria</taxon>
        <taxon>Aves</taxon>
        <taxon>Neognathae</taxon>
        <taxon>Neoaves</taxon>
        <taxon>Columbimorphae</taxon>
        <taxon>Columbiformes</taxon>
        <taxon>Columbidae</taxon>
        <taxon>Patagioenas</taxon>
    </lineage>
</organism>
<dbReference type="InterPro" id="IPR028104">
    <property type="entry name" value="DUF4553"/>
</dbReference>
<reference evidence="2 3" key="1">
    <citation type="submission" date="2016-02" db="EMBL/GenBank/DDBJ databases">
        <title>Band-tailed pigeon sequencing and assembly.</title>
        <authorList>
            <person name="Soares A.E."/>
            <person name="Novak B.J."/>
            <person name="Rice E.S."/>
            <person name="O'Connell B."/>
            <person name="Chang D."/>
            <person name="Weber S."/>
            <person name="Shapiro B."/>
        </authorList>
    </citation>
    <scope>NUCLEOTIDE SEQUENCE [LARGE SCALE GENOMIC DNA]</scope>
    <source>
        <strain evidence="2">BTP2013</strain>
        <tissue evidence="2">Blood</tissue>
    </source>
</reference>
<dbReference type="PANTHER" id="PTHR14931">
    <property type="entry name" value="GENE 340-RELATED"/>
    <property type="match status" value="1"/>
</dbReference>
<evidence type="ECO:0000313" key="3">
    <source>
        <dbReference type="Proteomes" id="UP000190648"/>
    </source>
</evidence>